<accession>A0A6B0UTZ5</accession>
<reference evidence="3" key="1">
    <citation type="submission" date="2019-12" db="EMBL/GenBank/DDBJ databases">
        <title>An insight into the sialome of adult female Ixodes ricinus ticks feeding for 6 days.</title>
        <authorList>
            <person name="Perner J."/>
            <person name="Ribeiro J.M.C."/>
        </authorList>
    </citation>
    <scope>NUCLEOTIDE SEQUENCE</scope>
    <source>
        <strain evidence="3">Semi-engorged</strain>
        <tissue evidence="3">Salivary glands</tissue>
    </source>
</reference>
<feature type="chain" id="PRO_5025419480" evidence="2">
    <location>
        <begin position="23"/>
        <end position="143"/>
    </location>
</feature>
<protein>
    <submittedName>
        <fullName evidence="3">Putative secreted protein</fullName>
    </submittedName>
</protein>
<feature type="signal peptide" evidence="2">
    <location>
        <begin position="1"/>
        <end position="22"/>
    </location>
</feature>
<keyword evidence="2" id="KW-0732">Signal</keyword>
<evidence type="ECO:0000256" key="2">
    <source>
        <dbReference type="SAM" id="SignalP"/>
    </source>
</evidence>
<dbReference type="AlphaFoldDB" id="A0A6B0UTZ5"/>
<dbReference type="EMBL" id="GIFC01011160">
    <property type="protein sequence ID" value="MXU93243.1"/>
    <property type="molecule type" value="Transcribed_RNA"/>
</dbReference>
<proteinExistence type="predicted"/>
<sequence>MMNHCALFCCSFTSLCCCIVLGFTHTTRERSYKNFTRLTRCRLRHSSGSAQRSFRKNVSSTLRSLLQVFYSMSSSKTSFEALVYRSAAHDCAGMNQRGHRQTPLRKPKTPSPGFQSPKVPDGNYELFLNVFEITHRNFYSTFI</sequence>
<evidence type="ECO:0000313" key="3">
    <source>
        <dbReference type="EMBL" id="MXU93243.1"/>
    </source>
</evidence>
<feature type="region of interest" description="Disordered" evidence="1">
    <location>
        <begin position="94"/>
        <end position="117"/>
    </location>
</feature>
<feature type="compositionally biased region" description="Basic residues" evidence="1">
    <location>
        <begin position="97"/>
        <end position="108"/>
    </location>
</feature>
<name>A0A6B0UTZ5_IXORI</name>
<evidence type="ECO:0000256" key="1">
    <source>
        <dbReference type="SAM" id="MobiDB-lite"/>
    </source>
</evidence>
<organism evidence="3">
    <name type="scientific">Ixodes ricinus</name>
    <name type="common">Common tick</name>
    <name type="synonym">Acarus ricinus</name>
    <dbReference type="NCBI Taxonomy" id="34613"/>
    <lineage>
        <taxon>Eukaryota</taxon>
        <taxon>Metazoa</taxon>
        <taxon>Ecdysozoa</taxon>
        <taxon>Arthropoda</taxon>
        <taxon>Chelicerata</taxon>
        <taxon>Arachnida</taxon>
        <taxon>Acari</taxon>
        <taxon>Parasitiformes</taxon>
        <taxon>Ixodida</taxon>
        <taxon>Ixodoidea</taxon>
        <taxon>Ixodidae</taxon>
        <taxon>Ixodinae</taxon>
        <taxon>Ixodes</taxon>
    </lineage>
</organism>